<dbReference type="AlphaFoldDB" id="A0A3G8LWV2"/>
<dbReference type="Proteomes" id="UP000278035">
    <property type="component" value="Chromosome"/>
</dbReference>
<dbReference type="SMART" id="SM01204">
    <property type="entry name" value="FIST_C"/>
    <property type="match status" value="1"/>
</dbReference>
<dbReference type="PANTHER" id="PTHR40252">
    <property type="entry name" value="BLR0328 PROTEIN"/>
    <property type="match status" value="1"/>
</dbReference>
<dbReference type="PANTHER" id="PTHR40252:SF2">
    <property type="entry name" value="BLR0328 PROTEIN"/>
    <property type="match status" value="1"/>
</dbReference>
<accession>A0A3G8LWV2</accession>
<dbReference type="InterPro" id="IPR013702">
    <property type="entry name" value="FIST_domain_N"/>
</dbReference>
<dbReference type="Pfam" id="PF10442">
    <property type="entry name" value="FIST_C"/>
    <property type="match status" value="1"/>
</dbReference>
<feature type="domain" description="FIST C-domain" evidence="2">
    <location>
        <begin position="216"/>
        <end position="355"/>
    </location>
</feature>
<evidence type="ECO:0000259" key="1">
    <source>
        <dbReference type="SMART" id="SM00897"/>
    </source>
</evidence>
<dbReference type="EMBL" id="CP034015">
    <property type="protein sequence ID" value="AZG74119.1"/>
    <property type="molecule type" value="Genomic_DNA"/>
</dbReference>
<feature type="domain" description="FIST" evidence="1">
    <location>
        <begin position="22"/>
        <end position="215"/>
    </location>
</feature>
<sequence length="376" mass="41122">MHVFQTIYQNSHWDKPLPQCLSSNLLLAFGSPELMLSKQLNDELSIAFPNAQIVGCSTSGEIQDDCLYDNSICVTAIDFDHTQVQVVSHSINQFEHCTELAKQLVGELSLDGLKHVLVISDGQLVNGSELVDGLQQYLPQGVMATGGLAGDGERFSQTTVWHNKRIESGLIVLVGLYGERLSVGCGSLGGWRPFGPKREITKSTDNVLYELDGRPALDLYKEFLGEFSSGLPASALLYPLALQQHGEQEHVVRTILSIDERQKSMLFAGNMTEGATCQLMHSNYEDLLEGAQLAADNAGASFTETPVELAILISCVGRRLVFGQRVEEELEIIKQGLPEQCVISGFYSYGEISPVKSIGRCGLHNQTMAVTLLSEK</sequence>
<dbReference type="RefSeq" id="WP_124731644.1">
    <property type="nucleotide sequence ID" value="NZ_CBCSKC010000020.1"/>
</dbReference>
<keyword evidence="4" id="KW-1185">Reference proteome</keyword>
<evidence type="ECO:0000313" key="4">
    <source>
        <dbReference type="Proteomes" id="UP000278035"/>
    </source>
</evidence>
<proteinExistence type="predicted"/>
<dbReference type="OrthoDB" id="9770435at2"/>
<dbReference type="Pfam" id="PF08495">
    <property type="entry name" value="FIST"/>
    <property type="match status" value="1"/>
</dbReference>
<reference evidence="4" key="1">
    <citation type="submission" date="2018-11" db="EMBL/GenBank/DDBJ databases">
        <title>Shewanella sp. M2.</title>
        <authorList>
            <person name="Hwang Y.J."/>
            <person name="Hwang C.Y."/>
        </authorList>
    </citation>
    <scope>NUCLEOTIDE SEQUENCE [LARGE SCALE GENOMIC DNA]</scope>
    <source>
        <strain evidence="4">LMG 19866</strain>
    </source>
</reference>
<evidence type="ECO:0000259" key="2">
    <source>
        <dbReference type="SMART" id="SM01204"/>
    </source>
</evidence>
<organism evidence="3 4">
    <name type="scientific">Shewanella livingstonensis</name>
    <dbReference type="NCBI Taxonomy" id="150120"/>
    <lineage>
        <taxon>Bacteria</taxon>
        <taxon>Pseudomonadati</taxon>
        <taxon>Pseudomonadota</taxon>
        <taxon>Gammaproteobacteria</taxon>
        <taxon>Alteromonadales</taxon>
        <taxon>Shewanellaceae</taxon>
        <taxon>Shewanella</taxon>
    </lineage>
</organism>
<dbReference type="InterPro" id="IPR019494">
    <property type="entry name" value="FIST_C"/>
</dbReference>
<dbReference type="SMART" id="SM00897">
    <property type="entry name" value="FIST"/>
    <property type="match status" value="1"/>
</dbReference>
<gene>
    <name evidence="3" type="ORF">EGC82_15980</name>
</gene>
<protein>
    <recommendedName>
        <fullName evidence="5">Histidine kinase</fullName>
    </recommendedName>
</protein>
<evidence type="ECO:0000313" key="3">
    <source>
        <dbReference type="EMBL" id="AZG74119.1"/>
    </source>
</evidence>
<evidence type="ECO:0008006" key="5">
    <source>
        <dbReference type="Google" id="ProtNLM"/>
    </source>
</evidence>
<name>A0A3G8LWV2_9GAMM</name>
<dbReference type="KEGG" id="slj:EGC82_15980"/>